<proteinExistence type="predicted"/>
<feature type="chain" id="PRO_5015678967" description="Valyl-tRNA synthetase" evidence="1">
    <location>
        <begin position="25"/>
        <end position="116"/>
    </location>
</feature>
<keyword evidence="1" id="KW-0732">Signal</keyword>
<organism evidence="2 3">
    <name type="scientific">Sulfitobacter mediterraneus</name>
    <dbReference type="NCBI Taxonomy" id="83219"/>
    <lineage>
        <taxon>Bacteria</taxon>
        <taxon>Pseudomonadati</taxon>
        <taxon>Pseudomonadota</taxon>
        <taxon>Alphaproteobacteria</taxon>
        <taxon>Rhodobacterales</taxon>
        <taxon>Roseobacteraceae</taxon>
        <taxon>Sulfitobacter</taxon>
    </lineage>
</organism>
<evidence type="ECO:0000313" key="3">
    <source>
        <dbReference type="Proteomes" id="UP000244092"/>
    </source>
</evidence>
<comment type="caution">
    <text evidence="2">The sequence shown here is derived from an EMBL/GenBank/DDBJ whole genome shotgun (WGS) entry which is preliminary data.</text>
</comment>
<evidence type="ECO:0000313" key="2">
    <source>
        <dbReference type="EMBL" id="PTX72786.1"/>
    </source>
</evidence>
<name>A0A2T6CB95_9RHOB</name>
<dbReference type="RefSeq" id="WP_025048637.1">
    <property type="nucleotide sequence ID" value="NZ_QBKU01000010.1"/>
</dbReference>
<evidence type="ECO:0000256" key="1">
    <source>
        <dbReference type="SAM" id="SignalP"/>
    </source>
</evidence>
<reference evidence="2 3" key="1">
    <citation type="submission" date="2018-04" db="EMBL/GenBank/DDBJ databases">
        <title>Genomic Encyclopedia of Archaeal and Bacterial Type Strains, Phase II (KMG-II): from individual species to whole genera.</title>
        <authorList>
            <person name="Goeker M."/>
        </authorList>
    </citation>
    <scope>NUCLEOTIDE SEQUENCE [LARGE SCALE GENOMIC DNA]</scope>
    <source>
        <strain evidence="2 3">DSM 12244</strain>
    </source>
</reference>
<dbReference type="EMBL" id="QBKU01000010">
    <property type="protein sequence ID" value="PTX72786.1"/>
    <property type="molecule type" value="Genomic_DNA"/>
</dbReference>
<dbReference type="AlphaFoldDB" id="A0A2T6CB95"/>
<sequence>MTLRWPLAAAAVLAASLSAHPAAAARTYEGEEAAALRCANMLALTAVTLAGADLIGDQEKEVMLGVTVLILERHVSGTWRQKKAALEIVRDRRSFPDTLDDYRRNAARCLAQFPIN</sequence>
<accession>A0A2T6CB95</accession>
<evidence type="ECO:0008006" key="4">
    <source>
        <dbReference type="Google" id="ProtNLM"/>
    </source>
</evidence>
<gene>
    <name evidence="2" type="ORF">C8N31_11044</name>
</gene>
<protein>
    <recommendedName>
        <fullName evidence="4">Valyl-tRNA synthetase</fullName>
    </recommendedName>
</protein>
<feature type="signal peptide" evidence="1">
    <location>
        <begin position="1"/>
        <end position="24"/>
    </location>
</feature>
<dbReference type="Proteomes" id="UP000244092">
    <property type="component" value="Unassembled WGS sequence"/>
</dbReference>